<organism evidence="2 3">
    <name type="scientific">Cymbomonas tetramitiformis</name>
    <dbReference type="NCBI Taxonomy" id="36881"/>
    <lineage>
        <taxon>Eukaryota</taxon>
        <taxon>Viridiplantae</taxon>
        <taxon>Chlorophyta</taxon>
        <taxon>Pyramimonadophyceae</taxon>
        <taxon>Pyramimonadales</taxon>
        <taxon>Pyramimonadaceae</taxon>
        <taxon>Cymbomonas</taxon>
    </lineage>
</organism>
<name>A0AAE0H5V5_9CHLO</name>
<dbReference type="Proteomes" id="UP001190700">
    <property type="component" value="Unassembled WGS sequence"/>
</dbReference>
<evidence type="ECO:0000313" key="2">
    <source>
        <dbReference type="EMBL" id="KAK3289551.1"/>
    </source>
</evidence>
<dbReference type="EMBL" id="LGRX02000099">
    <property type="protein sequence ID" value="KAK3289551.1"/>
    <property type="molecule type" value="Genomic_DNA"/>
</dbReference>
<sequence>MSEAGATNRSSIRTSTRGPYKSSSSIGDKTFEARNETLKEACGGDLDEHILRYISKPENAGLLHQVCNYAKTCQDSDIDIEVNEAVALFHDLELSKDRYKTLRRHVDGLPSVYKLIKRFAETDIPLTKLLDDEQNVVGYAVTDVLNDIVIPELQDYLRRGGKRRIRHYKHGADNFSFSKFDDTTVPCEQYILYMIDPDEKANSVLKVRPLAFCYNQKECFKLMKIILAHIDHQLPRGEVEVTDPTNGETVTFTLVDFFCADIALAAYVYNYNGPKGTWGCLWGTECQFGPNATCHIIAADLNNLRTLEVMTRLGKINQKYHVDMTIEELNILRVEDDLDQLFTASGMDIPNWSGYKGVSAGLIAKINQACKNQAGPPLTLTPPERYVMDACHWLINWNRNWRGIFLQKLAQQIGRDLKTADETKMGKPRPMKGWDATCSQTLMLDSEHTNNILLGHPFHPAVRRVTNSLATLTRLMTKSELSEQDIQQYRTICANMRGYMAACFGSYEKYRQLCTASGVQPQVFQEHLKFNVGCYEHSTMAHAVPHLERHTSFVRYSSWVIEAMNKIWKSLLLNHTANGGGSANEDPGLQTLRRVLRMSNPTFREFSKKIYEDHLKRTYICGLCNGEKVDGHMRQCPKNPKRQTLTSEEATRILEENTV</sequence>
<reference evidence="2 3" key="1">
    <citation type="journal article" date="2015" name="Genome Biol. Evol.">
        <title>Comparative Genomics of a Bacterivorous Green Alga Reveals Evolutionary Causalities and Consequences of Phago-Mixotrophic Mode of Nutrition.</title>
        <authorList>
            <person name="Burns J.A."/>
            <person name="Paasch A."/>
            <person name="Narechania A."/>
            <person name="Kim E."/>
        </authorList>
    </citation>
    <scope>NUCLEOTIDE SEQUENCE [LARGE SCALE GENOMIC DNA]</scope>
    <source>
        <strain evidence="2 3">PLY_AMNH</strain>
    </source>
</reference>
<keyword evidence="3" id="KW-1185">Reference proteome</keyword>
<accession>A0AAE0H5V5</accession>
<proteinExistence type="predicted"/>
<protein>
    <submittedName>
        <fullName evidence="2">Uncharacterized protein</fullName>
    </submittedName>
</protein>
<comment type="caution">
    <text evidence="2">The sequence shown here is derived from an EMBL/GenBank/DDBJ whole genome shotgun (WGS) entry which is preliminary data.</text>
</comment>
<dbReference type="AlphaFoldDB" id="A0AAE0H5V5"/>
<gene>
    <name evidence="2" type="ORF">CYMTET_3029</name>
</gene>
<evidence type="ECO:0000256" key="1">
    <source>
        <dbReference type="SAM" id="MobiDB-lite"/>
    </source>
</evidence>
<evidence type="ECO:0000313" key="3">
    <source>
        <dbReference type="Proteomes" id="UP001190700"/>
    </source>
</evidence>
<feature type="region of interest" description="Disordered" evidence="1">
    <location>
        <begin position="1"/>
        <end position="27"/>
    </location>
</feature>